<protein>
    <recommendedName>
        <fullName evidence="4">GRAM domain-containing protein</fullName>
    </recommendedName>
</protein>
<dbReference type="EMBL" id="BAFO02000008">
    <property type="protein sequence ID" value="GAD82325.1"/>
    <property type="molecule type" value="Genomic_DNA"/>
</dbReference>
<comment type="caution">
    <text evidence="2">The sequence shown here is derived from an EMBL/GenBank/DDBJ whole genome shotgun (WGS) entry which is preliminary data.</text>
</comment>
<evidence type="ECO:0008006" key="4">
    <source>
        <dbReference type="Google" id="ProtNLM"/>
    </source>
</evidence>
<keyword evidence="3" id="KW-1185">Reference proteome</keyword>
<sequence>MSTLWFVVVLVAGILAVLVVAMIPVVVWLRRRGDRITADMADDLRHETVLRAPERALYRGATAPGFPAVKGNGVLALTTSAVHFRPYAGTAFVIPVAEVRSTREAKVFRGAVTGGRTHLVVGTRAGEVAFFVADTAAWLRDVEEVAAAAGS</sequence>
<reference evidence="2 3" key="1">
    <citation type="journal article" date="2014" name="BMC Genomics">
        <title>Genome based analysis of type-I polyketide synthase and nonribosomal peptide synthetase gene clusters in seven strains of five representative Nocardia species.</title>
        <authorList>
            <person name="Komaki H."/>
            <person name="Ichikawa N."/>
            <person name="Hosoyama A."/>
            <person name="Takahashi-Nakaguchi A."/>
            <person name="Matsuzawa T."/>
            <person name="Suzuki K."/>
            <person name="Fujita N."/>
            <person name="Gonoi T."/>
        </authorList>
    </citation>
    <scope>NUCLEOTIDE SEQUENCE [LARGE SCALE GENOMIC DNA]</scope>
    <source>
        <strain evidence="2 3">NBRC 15531</strain>
    </source>
</reference>
<gene>
    <name evidence="2" type="ORF">NCAST_08_01970</name>
</gene>
<keyword evidence="1" id="KW-0472">Membrane</keyword>
<accession>U5E5H4</accession>
<name>U5E5H4_NOCAS</name>
<dbReference type="Proteomes" id="UP000017048">
    <property type="component" value="Unassembled WGS sequence"/>
</dbReference>
<feature type="transmembrane region" description="Helical" evidence="1">
    <location>
        <begin position="6"/>
        <end position="29"/>
    </location>
</feature>
<proteinExistence type="predicted"/>
<evidence type="ECO:0000313" key="2">
    <source>
        <dbReference type="EMBL" id="GAD82325.1"/>
    </source>
</evidence>
<evidence type="ECO:0000256" key="1">
    <source>
        <dbReference type="SAM" id="Phobius"/>
    </source>
</evidence>
<keyword evidence="1" id="KW-1133">Transmembrane helix</keyword>
<dbReference type="AlphaFoldDB" id="U5E5H4"/>
<dbReference type="eggNOG" id="ENOG5031M78">
    <property type="taxonomic scope" value="Bacteria"/>
</dbReference>
<keyword evidence="1" id="KW-0812">Transmembrane</keyword>
<dbReference type="OrthoDB" id="4732402at2"/>
<dbReference type="GeneID" id="91516787"/>
<organism evidence="2 3">
    <name type="scientific">Nocardia asteroides NBRC 15531</name>
    <dbReference type="NCBI Taxonomy" id="1110697"/>
    <lineage>
        <taxon>Bacteria</taxon>
        <taxon>Bacillati</taxon>
        <taxon>Actinomycetota</taxon>
        <taxon>Actinomycetes</taxon>
        <taxon>Mycobacteriales</taxon>
        <taxon>Nocardiaceae</taxon>
        <taxon>Nocardia</taxon>
    </lineage>
</organism>
<dbReference type="RefSeq" id="WP_022565714.1">
    <property type="nucleotide sequence ID" value="NZ_BAFO02000008.1"/>
</dbReference>
<evidence type="ECO:0000313" key="3">
    <source>
        <dbReference type="Proteomes" id="UP000017048"/>
    </source>
</evidence>